<name>A0A948WWA5_9BACT</name>
<reference evidence="1" key="1">
    <citation type="journal article" date="2021" name="PeerJ">
        <title>Extensive microbial diversity within the chicken gut microbiome revealed by metagenomics and culture.</title>
        <authorList>
            <person name="Gilroy R."/>
            <person name="Ravi A."/>
            <person name="Getino M."/>
            <person name="Pursley I."/>
            <person name="Horton D.L."/>
            <person name="Alikhan N.F."/>
            <person name="Baker D."/>
            <person name="Gharbi K."/>
            <person name="Hall N."/>
            <person name="Watson M."/>
            <person name="Adriaenssens E.M."/>
            <person name="Foster-Nyarko E."/>
            <person name="Jarju S."/>
            <person name="Secka A."/>
            <person name="Antonio M."/>
            <person name="Oren A."/>
            <person name="Chaudhuri R.R."/>
            <person name="La Ragione R."/>
            <person name="Hildebrand F."/>
            <person name="Pallen M.J."/>
        </authorList>
    </citation>
    <scope>NUCLEOTIDE SEQUENCE</scope>
    <source>
        <strain evidence="1">G4-2901</strain>
    </source>
</reference>
<dbReference type="Proteomes" id="UP000783796">
    <property type="component" value="Unassembled WGS sequence"/>
</dbReference>
<evidence type="ECO:0000313" key="2">
    <source>
        <dbReference type="Proteomes" id="UP000783796"/>
    </source>
</evidence>
<dbReference type="PROSITE" id="PS51257">
    <property type="entry name" value="PROKAR_LIPOPROTEIN"/>
    <property type="match status" value="1"/>
</dbReference>
<dbReference type="EMBL" id="JAHLFW010000088">
    <property type="protein sequence ID" value="MBU3838737.1"/>
    <property type="molecule type" value="Genomic_DNA"/>
</dbReference>
<accession>A0A948WWA5</accession>
<proteinExistence type="predicted"/>
<reference evidence="1" key="2">
    <citation type="submission" date="2021-04" db="EMBL/GenBank/DDBJ databases">
        <authorList>
            <person name="Gilroy R."/>
        </authorList>
    </citation>
    <scope>NUCLEOTIDE SEQUENCE</scope>
    <source>
        <strain evidence="1">G4-2901</strain>
    </source>
</reference>
<protein>
    <submittedName>
        <fullName evidence="1">DUF4906 domain-containing protein</fullName>
    </submittedName>
</protein>
<gene>
    <name evidence="1" type="ORF">H9777_10595</name>
</gene>
<comment type="caution">
    <text evidence="1">The sequence shown here is derived from an EMBL/GenBank/DDBJ whole genome shotgun (WGS) entry which is preliminary data.</text>
</comment>
<organism evidence="1 2">
    <name type="scientific">Candidatus Phocaeicola faecigallinarum</name>
    <dbReference type="NCBI Taxonomy" id="2838732"/>
    <lineage>
        <taxon>Bacteria</taxon>
        <taxon>Pseudomonadati</taxon>
        <taxon>Bacteroidota</taxon>
        <taxon>Bacteroidia</taxon>
        <taxon>Bacteroidales</taxon>
        <taxon>Bacteroidaceae</taxon>
        <taxon>Phocaeicola</taxon>
    </lineage>
</organism>
<evidence type="ECO:0000313" key="1">
    <source>
        <dbReference type="EMBL" id="MBU3838737.1"/>
    </source>
</evidence>
<dbReference type="AlphaFoldDB" id="A0A948WWA5"/>
<sequence length="345" mass="39118">MFNKVISILGTLILLVLAGCRDVAPISVEEPSTENRTITLNLDITTRADNGTDTPEKLRLWICDGSDNLIQYIENSPTWQASSTKGVDWITSLQAKIKTKEIESLNFYLVLNDAYSSVDDTSPISFNINDIAALKNTSFVLTNYGGDNKVPMTGTQNLTLEANKLEYDVSIDATRCVAKLGIYCTKSNSESKLTIKSITLGNIPDKGYLFETHVDNQINYTAETLSFKGEIKKIYTDAFPNNFEDFEKIEETSFTQVYYDYLQENLNGDGDIQIVDNEIADNKRYYIKLEYTLNGLDDEKIIYLSQMKRNLLSKIYIRINDATTINTYCQINSWTEHEMEVPAFE</sequence>